<dbReference type="CDD" id="cd06362">
    <property type="entry name" value="PBP1_mGluR"/>
    <property type="match status" value="1"/>
</dbReference>
<sequence length="897" mass="99971">MILYFKGFPQRHHQANAFKVFVNSFLFISSLTSLCFGQIFAVSPGYPSFSTRGKSGDMDLGYNANFPVDKPSDIVLGGLFPMHNKNITEHGSTCGSLNVERGIHRFQAAIFAIEEINRNPDLLPNITLGMSAYDTCGRDTRALEESLKFVMESLAKNRTVSCSNAFTASSSMKERIMAGVVGAAASTVSIQIANLLRLFKLPQISYASTSTDLSDKAKYDFFVRTVPPDNYQARAMIDVVRGLKWTSVFAVSSEGNYGERGIREFTNDAKAANICIAGTFKIDGGSSGDEQIASMVKEFLKRQTVRGIILFCTDTDARRILQEAKRQSAAGKFTWIASDYWGTRKKTIDGLEKYAEGAITISLTEAKVTSFKQNFTSLKPNNHSLRVNPWFEEFWETQFNCRLSESACRSRSLKDMDMRIDDKVPFVIDAVYAFAHGLDAMYKSFCPARNGLCPELMRHFDGNQLRDILFNVSFTGETGSVSFDRNGNGPGRYDIYRLQGGKYVKIASWDDKLYDAQKLYDGAKNGTALSRCGVPCTAGHYKVFDFDGSCCWTCKKCPENNYVQGEVSCKPCEQGQRPNAEFSGCESLPRRNIAQSWFIMVMVFAGLGIMCTIFVGTLFYINHDTPLVKASGRELTCALLFGLLSCYVFSFFLLAEPSTVVCAIQRFGLGFSFCVCYAAILIRTSRIARIFEKSKRSTKPPMLINPASQIAILGVFVCVDVAFAVLGLAKWPPDTVLAYPTNKDVLLICNIQSYDLIFALTYNVIIILLCTFYAFRTRKTPANFNEARYIGFAMYTTCIIWVAFIPVQIGVNKDYATITLSINTTLNATTLLLCIFGPKVYILVLRPTRNLRSKSLNSWRSHEAEFHNTTGRDCHSGTLDGPSSHCTVTNFYYESTI</sequence>
<keyword evidence="7 11" id="KW-0472">Membrane</keyword>
<evidence type="ECO:0000256" key="7">
    <source>
        <dbReference type="ARBA" id="ARBA00023136"/>
    </source>
</evidence>
<evidence type="ECO:0000256" key="1">
    <source>
        <dbReference type="ARBA" id="ARBA00004651"/>
    </source>
</evidence>
<dbReference type="InterPro" id="IPR017978">
    <property type="entry name" value="GPCR_3_C"/>
</dbReference>
<dbReference type="Pfam" id="PF00003">
    <property type="entry name" value="7tm_3"/>
    <property type="match status" value="1"/>
</dbReference>
<evidence type="ECO:0000256" key="4">
    <source>
        <dbReference type="ARBA" id="ARBA00022692"/>
    </source>
</evidence>
<feature type="transmembrane region" description="Helical" evidence="11">
    <location>
        <begin position="667"/>
        <end position="689"/>
    </location>
</feature>
<dbReference type="EMBL" id="CALNXI010000448">
    <property type="protein sequence ID" value="CAH3027361.1"/>
    <property type="molecule type" value="Genomic_DNA"/>
</dbReference>
<dbReference type="Pfam" id="PF01094">
    <property type="entry name" value="ANF_receptor"/>
    <property type="match status" value="1"/>
</dbReference>
<dbReference type="PRINTS" id="PR00593">
    <property type="entry name" value="MTABOTROPICR"/>
</dbReference>
<keyword evidence="6" id="KW-0297">G-protein coupled receptor</keyword>
<dbReference type="InterPro" id="IPR001828">
    <property type="entry name" value="ANF_lig-bd_rcpt"/>
</dbReference>
<dbReference type="Gene3D" id="2.10.50.30">
    <property type="entry name" value="GPCR, family 3, nine cysteines domain"/>
    <property type="match status" value="1"/>
</dbReference>
<dbReference type="Proteomes" id="UP001159427">
    <property type="component" value="Unassembled WGS sequence"/>
</dbReference>
<dbReference type="InterPro" id="IPR028082">
    <property type="entry name" value="Peripla_BP_I"/>
</dbReference>
<reference evidence="13 14" key="1">
    <citation type="submission" date="2022-05" db="EMBL/GenBank/DDBJ databases">
        <authorList>
            <consortium name="Genoscope - CEA"/>
            <person name="William W."/>
        </authorList>
    </citation>
    <scope>NUCLEOTIDE SEQUENCE [LARGE SCALE GENOMIC DNA]</scope>
</reference>
<feature type="transmembrane region" description="Helical" evidence="11">
    <location>
        <begin position="20"/>
        <end position="41"/>
    </location>
</feature>
<keyword evidence="5 11" id="KW-1133">Transmembrane helix</keyword>
<dbReference type="Gene3D" id="3.40.50.2300">
    <property type="match status" value="2"/>
</dbReference>
<evidence type="ECO:0000256" key="2">
    <source>
        <dbReference type="ARBA" id="ARBA00007242"/>
    </source>
</evidence>
<dbReference type="PRINTS" id="PR00248">
    <property type="entry name" value="GPCRMGR"/>
</dbReference>
<keyword evidence="4 11" id="KW-0812">Transmembrane</keyword>
<comment type="caution">
    <text evidence="13">The sequence shown here is derived from an EMBL/GenBank/DDBJ whole genome shotgun (WGS) entry which is preliminary data.</text>
</comment>
<feature type="transmembrane region" description="Helical" evidence="11">
    <location>
        <begin position="635"/>
        <end position="655"/>
    </location>
</feature>
<dbReference type="InterPro" id="IPR000162">
    <property type="entry name" value="GPCR_3_mtglu_rcpt"/>
</dbReference>
<comment type="subcellular location">
    <subcellularLocation>
        <location evidence="1">Cell membrane</location>
        <topology evidence="1">Multi-pass membrane protein</topology>
    </subcellularLocation>
</comment>
<keyword evidence="14" id="KW-1185">Reference proteome</keyword>
<proteinExistence type="inferred from homology"/>
<dbReference type="InterPro" id="IPR050726">
    <property type="entry name" value="mGluR"/>
</dbReference>
<feature type="domain" description="G-protein coupled receptors family 3 profile" evidence="12">
    <location>
        <begin position="597"/>
        <end position="859"/>
    </location>
</feature>
<feature type="transmembrane region" description="Helical" evidence="11">
    <location>
        <begin position="825"/>
        <end position="845"/>
    </location>
</feature>
<evidence type="ECO:0000256" key="10">
    <source>
        <dbReference type="ARBA" id="ARBA00023224"/>
    </source>
</evidence>
<evidence type="ECO:0000256" key="5">
    <source>
        <dbReference type="ARBA" id="ARBA00022989"/>
    </source>
</evidence>
<evidence type="ECO:0000256" key="9">
    <source>
        <dbReference type="ARBA" id="ARBA00023180"/>
    </source>
</evidence>
<comment type="similarity">
    <text evidence="2">Belongs to the G-protein coupled receptor 3 family.</text>
</comment>
<evidence type="ECO:0000313" key="14">
    <source>
        <dbReference type="Proteomes" id="UP001159427"/>
    </source>
</evidence>
<name>A0ABN8MFN7_9CNID</name>
<keyword evidence="10" id="KW-0807">Transducer</keyword>
<dbReference type="PROSITE" id="PS50259">
    <property type="entry name" value="G_PROTEIN_RECEP_F3_4"/>
    <property type="match status" value="1"/>
</dbReference>
<feature type="transmembrane region" description="Helical" evidence="11">
    <location>
        <begin position="710"/>
        <end position="731"/>
    </location>
</feature>
<evidence type="ECO:0000256" key="6">
    <source>
        <dbReference type="ARBA" id="ARBA00023040"/>
    </source>
</evidence>
<organism evidence="13 14">
    <name type="scientific">Porites evermanni</name>
    <dbReference type="NCBI Taxonomy" id="104178"/>
    <lineage>
        <taxon>Eukaryota</taxon>
        <taxon>Metazoa</taxon>
        <taxon>Cnidaria</taxon>
        <taxon>Anthozoa</taxon>
        <taxon>Hexacorallia</taxon>
        <taxon>Scleractinia</taxon>
        <taxon>Fungiina</taxon>
        <taxon>Poritidae</taxon>
        <taxon>Porites</taxon>
    </lineage>
</organism>
<dbReference type="InterPro" id="IPR000337">
    <property type="entry name" value="GPCR_3"/>
</dbReference>
<feature type="transmembrane region" description="Helical" evidence="11">
    <location>
        <begin position="751"/>
        <end position="775"/>
    </location>
</feature>
<gene>
    <name evidence="13" type="ORF">PEVE_00031358</name>
</gene>
<feature type="transmembrane region" description="Helical" evidence="11">
    <location>
        <begin position="787"/>
        <end position="805"/>
    </location>
</feature>
<evidence type="ECO:0000256" key="8">
    <source>
        <dbReference type="ARBA" id="ARBA00023170"/>
    </source>
</evidence>
<dbReference type="SUPFAM" id="SSF53822">
    <property type="entry name" value="Periplasmic binding protein-like I"/>
    <property type="match status" value="1"/>
</dbReference>
<keyword evidence="3" id="KW-1003">Cell membrane</keyword>
<evidence type="ECO:0000313" key="13">
    <source>
        <dbReference type="EMBL" id="CAH3027361.1"/>
    </source>
</evidence>
<feature type="transmembrane region" description="Helical" evidence="11">
    <location>
        <begin position="597"/>
        <end position="623"/>
    </location>
</feature>
<protein>
    <recommendedName>
        <fullName evidence="12">G-protein coupled receptors family 3 profile domain-containing protein</fullName>
    </recommendedName>
</protein>
<evidence type="ECO:0000256" key="11">
    <source>
        <dbReference type="SAM" id="Phobius"/>
    </source>
</evidence>
<keyword evidence="8" id="KW-0675">Receptor</keyword>
<keyword evidence="9" id="KW-0325">Glycoprotein</keyword>
<accession>A0ABN8MFN7</accession>
<dbReference type="PANTHER" id="PTHR24060">
    <property type="entry name" value="METABOTROPIC GLUTAMATE RECEPTOR"/>
    <property type="match status" value="1"/>
</dbReference>
<dbReference type="CDD" id="cd15285">
    <property type="entry name" value="7tmC_mGluR_group1"/>
    <property type="match status" value="1"/>
</dbReference>
<evidence type="ECO:0000259" key="12">
    <source>
        <dbReference type="PROSITE" id="PS50259"/>
    </source>
</evidence>
<evidence type="ECO:0000256" key="3">
    <source>
        <dbReference type="ARBA" id="ARBA00022475"/>
    </source>
</evidence>
<dbReference type="InterPro" id="IPR038550">
    <property type="entry name" value="GPCR_3_9-Cys_sf"/>
</dbReference>